<accession>H1DEV0</accession>
<dbReference type="EMBL" id="ADMC01000014">
    <property type="protein sequence ID" value="EHP49268.1"/>
    <property type="molecule type" value="Genomic_DNA"/>
</dbReference>
<dbReference type="RefSeq" id="WP_009135934.1">
    <property type="nucleotide sequence ID" value="NZ_JH594596.1"/>
</dbReference>
<protein>
    <recommendedName>
        <fullName evidence="2">PEGA domain-containing protein</fullName>
    </recommendedName>
</protein>
<dbReference type="InterPro" id="IPR013229">
    <property type="entry name" value="PEGA"/>
</dbReference>
<evidence type="ECO:0000313" key="3">
    <source>
        <dbReference type="EMBL" id="EHP49268.1"/>
    </source>
</evidence>
<name>H1DEV0_9BACT</name>
<feature type="chain" id="PRO_5003549141" description="PEGA domain-containing protein" evidence="1">
    <location>
        <begin position="19"/>
        <end position="683"/>
    </location>
</feature>
<evidence type="ECO:0000259" key="2">
    <source>
        <dbReference type="Pfam" id="PF08308"/>
    </source>
</evidence>
<dbReference type="Pfam" id="PF08308">
    <property type="entry name" value="PEGA"/>
    <property type="match status" value="2"/>
</dbReference>
<feature type="domain" description="PEGA" evidence="2">
    <location>
        <begin position="207"/>
        <end position="273"/>
    </location>
</feature>
<gene>
    <name evidence="3" type="ORF">HMPREF9449_00786</name>
</gene>
<organism evidence="3 4">
    <name type="scientific">Odoribacter laneus YIT 12061</name>
    <dbReference type="NCBI Taxonomy" id="742817"/>
    <lineage>
        <taxon>Bacteria</taxon>
        <taxon>Pseudomonadati</taxon>
        <taxon>Bacteroidota</taxon>
        <taxon>Bacteroidia</taxon>
        <taxon>Bacteroidales</taxon>
        <taxon>Odoribacteraceae</taxon>
        <taxon>Odoribacter</taxon>
    </lineage>
</organism>
<evidence type="ECO:0000256" key="1">
    <source>
        <dbReference type="SAM" id="SignalP"/>
    </source>
</evidence>
<dbReference type="SUPFAM" id="SSF117281">
    <property type="entry name" value="Kelch motif"/>
    <property type="match status" value="1"/>
</dbReference>
<dbReference type="PANTHER" id="PTHR36194">
    <property type="entry name" value="S-LAYER-LIKE PROTEIN"/>
    <property type="match status" value="1"/>
</dbReference>
<dbReference type="PANTHER" id="PTHR36194:SF1">
    <property type="entry name" value="S-LAYER-LIKE PROTEIN"/>
    <property type="match status" value="1"/>
</dbReference>
<dbReference type="HOGENOM" id="CLU_402688_0_0_10"/>
<keyword evidence="1" id="KW-0732">Signal</keyword>
<dbReference type="PATRIC" id="fig|742817.3.peg.836"/>
<sequence>MKSVLGIVLLFFVSLAEAQQISVQSFRKLENDLSARGSEGRTDQNGDRCAIIKVVTPGTDFVFEPDALGTMGTVQKTGEIWLYVPYGAKHLTIKHLDLGILRNYAYPERIEKACVYEMILTTGRVKTVVEEDVGGQWLVIMAEPQEAMVYIDEIYEAGEAGRVQKFLPLGRHTYRVDCALYHPEAGQVELSAENKQELSVRLRPAFGYVEINSEPEAGARVWIDGEEVGRTPYRSERLKSGEHSVEVVKAMYAPIRQTIKVTDGETLPLRLNLSANYGLLTVTTDREAEIWINDEKKEQGRWNGRLTAGMYVVEARRPSHRVVRQSIEIKAGENRELTIGSPEPIYGTLNINSNPGGADILLNGESCGTTPQIVRQVLIGENRVELIKPGYEKITRFCTVEEGKVSALDLTLSPESAKVWNEADIDFSGVPSYTSRTNPLILGQQAYVLFVQRECSPSYTASVFAKDEAQSRVSGRTINKYYHFKAHKETVSVRGFYKYDFPSKKWIACALPPYAARTVEVSENIKFPLGESRVDWGLAAMGNAIFTLGQDYIYQSGLDKWAPVPVVWRWTTKYWFQHKIVFSSSEKNGYSVSVYDPEENRSELVLTIPAKKGYFAHFAVEEGKMYFVVGPANKKKINTVQVYFIHVGKKKAEQIKGVDDAFYKKLMESSADPYKIELKTSNL</sequence>
<feature type="signal peptide" evidence="1">
    <location>
        <begin position="1"/>
        <end position="18"/>
    </location>
</feature>
<dbReference type="eggNOG" id="COG1470">
    <property type="taxonomic scope" value="Bacteria"/>
</dbReference>
<keyword evidence="4" id="KW-1185">Reference proteome</keyword>
<evidence type="ECO:0000313" key="4">
    <source>
        <dbReference type="Proteomes" id="UP000004892"/>
    </source>
</evidence>
<reference evidence="3 4" key="1">
    <citation type="submission" date="2012-01" db="EMBL/GenBank/DDBJ databases">
        <title>The Genome Sequence of Odoribacter laneus YIT 12061.</title>
        <authorList>
            <consortium name="The Broad Institute Genome Sequencing Platform"/>
            <person name="Earl A."/>
            <person name="Ward D."/>
            <person name="Feldgarden M."/>
            <person name="Gevers D."/>
            <person name="Morotomi M."/>
            <person name="Young S.K."/>
            <person name="Zeng Q."/>
            <person name="Gargeya S."/>
            <person name="Fitzgerald M."/>
            <person name="Haas B."/>
            <person name="Abouelleil A."/>
            <person name="Alvarado L."/>
            <person name="Arachchi H.M."/>
            <person name="Berlin A."/>
            <person name="Chapman S.B."/>
            <person name="Gearin G."/>
            <person name="Goldberg J."/>
            <person name="Griggs A."/>
            <person name="Gujja S."/>
            <person name="Hansen M."/>
            <person name="Heiman D."/>
            <person name="Howarth C."/>
            <person name="Larimer J."/>
            <person name="Lui A."/>
            <person name="MacDonald P.J.P."/>
            <person name="McCowen C."/>
            <person name="Montmayeur A."/>
            <person name="Murphy C."/>
            <person name="Neiman D."/>
            <person name="Pearson M."/>
            <person name="Priest M."/>
            <person name="Roberts A."/>
            <person name="Saif S."/>
            <person name="Shea T."/>
            <person name="Sisk P."/>
            <person name="Stolte C."/>
            <person name="Sykes S."/>
            <person name="Wortman J."/>
            <person name="Nusbaum C."/>
            <person name="Birren B."/>
        </authorList>
    </citation>
    <scope>NUCLEOTIDE SEQUENCE [LARGE SCALE GENOMIC DNA]</scope>
    <source>
        <strain evidence="3 4">YIT 12061</strain>
    </source>
</reference>
<dbReference type="GeneID" id="98070644"/>
<feature type="domain" description="PEGA" evidence="2">
    <location>
        <begin position="347"/>
        <end position="415"/>
    </location>
</feature>
<dbReference type="Proteomes" id="UP000004892">
    <property type="component" value="Unassembled WGS sequence"/>
</dbReference>
<dbReference type="AlphaFoldDB" id="H1DEV0"/>
<dbReference type="InterPro" id="IPR015915">
    <property type="entry name" value="Kelch-typ_b-propeller"/>
</dbReference>
<dbReference type="STRING" id="742817.HMPREF9449_00786"/>
<proteinExistence type="predicted"/>
<comment type="caution">
    <text evidence="3">The sequence shown here is derived from an EMBL/GenBank/DDBJ whole genome shotgun (WGS) entry which is preliminary data.</text>
</comment>